<evidence type="ECO:0000313" key="3">
    <source>
        <dbReference type="Proteomes" id="UP000764045"/>
    </source>
</evidence>
<dbReference type="InterPro" id="IPR031325">
    <property type="entry name" value="RHS_repeat"/>
</dbReference>
<sequence length="860" mass="93574">MVKHFLYSSLAALAFSFAVDATAQTAYVGLASTPSSSSNLGNEGRIVSFDVNNLAELTGEYCKMPTYTDGMYISADYYIKAGASVGDKYYAYVVSDGDDEASSFFGTLNFETNEIGKITEGPIATKVSDMTYDATTETMYAVNPGSDGTEVYTVNLSDGSLKQAFTLDGVSVVAIAADGKGTLYGVINNEVDGGLFNVSVDLSLCTIDPASGTFNETRDISSESGLLSGVMASTMDYYDGKLYLIYSTGSSKIVAFDPASEAEIPEAVKCPVTSRLGGLTFIKSTEGGQVEEPTKPEDTGLRATCVEVYGDAMGISGDNVSKRTITYYDRYNNPVRSAQYGMFTALGGKSSWQIMYYTKYDYNDAHQLVSKHSEFIQMDSEAQGDFHYKSNNDTVNYEYDAEGRLAKETTLADGSYIAYEYDGAGQLVKKTTSKPDRFMNNGGEPLISTETYSDFVGFDKPQTIVGDGFWSSDKFWTVVEYDSENHKVKATKYDDAEKTAASEVERWTWRNDSIVQYDRAYVYDGEESPNNRIVYECVDGDPYRVREVAYMNVGGNWRPNGLPTVTYYTQMVPDYVVEGVTVTPVEEGLNTAVVSFDAPLFAVADGVVSFDIYREGNLIGTVGMDEATYDESSGKAVISFTDNEVPNGTYDYWVQTVVKTESTGDSVAYNVSDLTDHTYFIELPAVEGLKAEYVDRSDGYDKVHFTWQAPEARNEALRFRYDNIYVVGRGQANAGQSGIVPITDNMYDIYFADNVQDIYVESVYHFGRVCSDTISVDVSTLGTQSIDGVPAAAGNGKVTVGAGRIAIDGVASSVAIYTAAGALEASYNNVSSVDLAHLQAGVYVALVYVDGEVVAVKFSK</sequence>
<keyword evidence="1" id="KW-0732">Signal</keyword>
<protein>
    <submittedName>
        <fullName evidence="2">Uncharacterized protein</fullName>
    </submittedName>
</protein>
<evidence type="ECO:0000256" key="1">
    <source>
        <dbReference type="SAM" id="SignalP"/>
    </source>
</evidence>
<organism evidence="2 3">
    <name type="scientific">Marseilla massiliensis</name>
    <dbReference type="NCBI Taxonomy" id="1841864"/>
    <lineage>
        <taxon>Bacteria</taxon>
        <taxon>Pseudomonadati</taxon>
        <taxon>Bacteroidota</taxon>
        <taxon>Bacteroidia</taxon>
        <taxon>Bacteroidales</taxon>
        <taxon>Prevotellaceae</taxon>
        <taxon>Marseilla</taxon>
    </lineage>
</organism>
<feature type="chain" id="PRO_5038004136" evidence="1">
    <location>
        <begin position="24"/>
        <end position="860"/>
    </location>
</feature>
<gene>
    <name evidence="2" type="ORF">H6B30_12035</name>
</gene>
<feature type="signal peptide" evidence="1">
    <location>
        <begin position="1"/>
        <end position="23"/>
    </location>
</feature>
<dbReference type="SUPFAM" id="SSF75011">
    <property type="entry name" value="3-carboxy-cis,cis-mucoante lactonizing enzyme"/>
    <property type="match status" value="1"/>
</dbReference>
<dbReference type="AlphaFoldDB" id="A0A939B5D0"/>
<comment type="caution">
    <text evidence="2">The sequence shown here is derived from an EMBL/GenBank/DDBJ whole genome shotgun (WGS) entry which is preliminary data.</text>
</comment>
<accession>A0A939B5D0</accession>
<dbReference type="InterPro" id="IPR006530">
    <property type="entry name" value="YD"/>
</dbReference>
<keyword evidence="3" id="KW-1185">Reference proteome</keyword>
<evidence type="ECO:0000313" key="2">
    <source>
        <dbReference type="EMBL" id="MBM6662470.1"/>
    </source>
</evidence>
<proteinExistence type="predicted"/>
<name>A0A939B5D0_9BACT</name>
<dbReference type="Proteomes" id="UP000764045">
    <property type="component" value="Unassembled WGS sequence"/>
</dbReference>
<dbReference type="EMBL" id="JACJJL010000022">
    <property type="protein sequence ID" value="MBM6662470.1"/>
    <property type="molecule type" value="Genomic_DNA"/>
</dbReference>
<dbReference type="NCBIfam" id="TIGR01643">
    <property type="entry name" value="YD_repeat_2x"/>
    <property type="match status" value="1"/>
</dbReference>
<dbReference type="Pfam" id="PF05593">
    <property type="entry name" value="RHS_repeat"/>
    <property type="match status" value="1"/>
</dbReference>
<reference evidence="2 3" key="1">
    <citation type="journal article" date="2021" name="Sci. Rep.">
        <title>The distribution of antibiotic resistance genes in chicken gut microbiota commensals.</title>
        <authorList>
            <person name="Juricova H."/>
            <person name="Matiasovicova J."/>
            <person name="Kubasova T."/>
            <person name="Cejkova D."/>
            <person name="Rychlik I."/>
        </authorList>
    </citation>
    <scope>NUCLEOTIDE SEQUENCE [LARGE SCALE GENOMIC DNA]</scope>
    <source>
        <strain evidence="2 3">An819</strain>
    </source>
</reference>
<dbReference type="RefSeq" id="WP_205110893.1">
    <property type="nucleotide sequence ID" value="NZ_JACJJL010000022.1"/>
</dbReference>